<evidence type="ECO:0000313" key="3">
    <source>
        <dbReference type="Proteomes" id="UP000263377"/>
    </source>
</evidence>
<dbReference type="Proteomes" id="UP000263377">
    <property type="component" value="Unassembled WGS sequence"/>
</dbReference>
<gene>
    <name evidence="2" type="ORF">DR950_19295</name>
</gene>
<feature type="compositionally biased region" description="Polar residues" evidence="1">
    <location>
        <begin position="1"/>
        <end position="20"/>
    </location>
</feature>
<comment type="caution">
    <text evidence="2">The sequence shown here is derived from an EMBL/GenBank/DDBJ whole genome shotgun (WGS) entry which is preliminary data.</text>
</comment>
<proteinExistence type="predicted"/>
<feature type="region of interest" description="Disordered" evidence="1">
    <location>
        <begin position="50"/>
        <end position="81"/>
    </location>
</feature>
<dbReference type="AlphaFoldDB" id="A0A372ZUS0"/>
<evidence type="ECO:0000313" key="2">
    <source>
        <dbReference type="EMBL" id="RGD59648.1"/>
    </source>
</evidence>
<evidence type="ECO:0000256" key="1">
    <source>
        <dbReference type="SAM" id="MobiDB-lite"/>
    </source>
</evidence>
<feature type="compositionally biased region" description="Polar residues" evidence="1">
    <location>
        <begin position="61"/>
        <end position="72"/>
    </location>
</feature>
<sequence length="81" mass="7825">MSEPSATPQFPSSPTGSADGTSAGPATPKSLLEQMQELLASVSADLAELQGSVPGGADSTAYPTGTDTSGASEASDAPGAR</sequence>
<dbReference type="EMBL" id="QVIG01000001">
    <property type="protein sequence ID" value="RGD59648.1"/>
    <property type="molecule type" value="Genomic_DNA"/>
</dbReference>
<keyword evidence="3" id="KW-1185">Reference proteome</keyword>
<accession>A0A372ZUS0</accession>
<reference evidence="2 3" key="1">
    <citation type="submission" date="2018-08" db="EMBL/GenBank/DDBJ databases">
        <title>Diversity &amp; Physiological Properties of Lignin-Decomposing Actinobacteria from Soil.</title>
        <authorList>
            <person name="Roh S.G."/>
            <person name="Kim S.B."/>
        </authorList>
    </citation>
    <scope>NUCLEOTIDE SEQUENCE [LARGE SCALE GENOMIC DNA]</scope>
    <source>
        <strain evidence="2 3">MMS17-GH009</strain>
    </source>
</reference>
<feature type="region of interest" description="Disordered" evidence="1">
    <location>
        <begin position="1"/>
        <end position="33"/>
    </location>
</feature>
<organism evidence="2 3">
    <name type="scientific">Kitasatospora xanthocidica</name>
    <dbReference type="NCBI Taxonomy" id="83382"/>
    <lineage>
        <taxon>Bacteria</taxon>
        <taxon>Bacillati</taxon>
        <taxon>Actinomycetota</taxon>
        <taxon>Actinomycetes</taxon>
        <taxon>Kitasatosporales</taxon>
        <taxon>Streptomycetaceae</taxon>
        <taxon>Kitasatospora</taxon>
    </lineage>
</organism>
<dbReference type="RefSeq" id="WP_049648983.1">
    <property type="nucleotide sequence ID" value="NZ_QVIG01000001.1"/>
</dbReference>
<protein>
    <submittedName>
        <fullName evidence="2">Uncharacterized protein</fullName>
    </submittedName>
</protein>
<name>A0A372ZUS0_9ACTN</name>